<dbReference type="PROSITE" id="PS01124">
    <property type="entry name" value="HTH_ARAC_FAMILY_2"/>
    <property type="match status" value="1"/>
</dbReference>
<dbReference type="PRINTS" id="PR00032">
    <property type="entry name" value="HTHARAC"/>
</dbReference>
<evidence type="ECO:0000256" key="3">
    <source>
        <dbReference type="ARBA" id="ARBA00023163"/>
    </source>
</evidence>
<dbReference type="InterPro" id="IPR018060">
    <property type="entry name" value="HTH_AraC"/>
</dbReference>
<dbReference type="GO" id="GO:0008168">
    <property type="term" value="F:methyltransferase activity"/>
    <property type="evidence" value="ECO:0007669"/>
    <property type="project" value="UniProtKB-KW"/>
</dbReference>
<dbReference type="InterPro" id="IPR020449">
    <property type="entry name" value="Tscrpt_reg_AraC-type_HTH"/>
</dbReference>
<dbReference type="AlphaFoldDB" id="A0A5B9QQJ2"/>
<dbReference type="GO" id="GO:0043565">
    <property type="term" value="F:sequence-specific DNA binding"/>
    <property type="evidence" value="ECO:0007669"/>
    <property type="project" value="InterPro"/>
</dbReference>
<dbReference type="InterPro" id="IPR014710">
    <property type="entry name" value="RmlC-like_jellyroll"/>
</dbReference>
<dbReference type="KEGG" id="bgok:Pr1d_37050"/>
<dbReference type="SUPFAM" id="SSF51215">
    <property type="entry name" value="Regulatory protein AraC"/>
    <property type="match status" value="1"/>
</dbReference>
<dbReference type="PANTHER" id="PTHR43280:SF27">
    <property type="entry name" value="TRANSCRIPTIONAL REGULATOR MTLR"/>
    <property type="match status" value="1"/>
</dbReference>
<reference evidence="5 6" key="1">
    <citation type="submission" date="2019-08" db="EMBL/GenBank/DDBJ databases">
        <title>Deep-cultivation of Planctomycetes and their phenomic and genomic characterization uncovers novel biology.</title>
        <authorList>
            <person name="Wiegand S."/>
            <person name="Jogler M."/>
            <person name="Boedeker C."/>
            <person name="Pinto D."/>
            <person name="Vollmers J."/>
            <person name="Rivas-Marin E."/>
            <person name="Kohn T."/>
            <person name="Peeters S.H."/>
            <person name="Heuer A."/>
            <person name="Rast P."/>
            <person name="Oberbeckmann S."/>
            <person name="Bunk B."/>
            <person name="Jeske O."/>
            <person name="Meyerdierks A."/>
            <person name="Storesund J.E."/>
            <person name="Kallscheuer N."/>
            <person name="Luecker S."/>
            <person name="Lage O.M."/>
            <person name="Pohl T."/>
            <person name="Merkel B.J."/>
            <person name="Hornburger P."/>
            <person name="Mueller R.-W."/>
            <person name="Bruemmer F."/>
            <person name="Labrenz M."/>
            <person name="Spormann A.M."/>
            <person name="Op den Camp H."/>
            <person name="Overmann J."/>
            <person name="Amann R."/>
            <person name="Jetten M.S.M."/>
            <person name="Mascher T."/>
            <person name="Medema M.H."/>
            <person name="Devos D.P."/>
            <person name="Kaster A.-K."/>
            <person name="Ovreas L."/>
            <person name="Rohde M."/>
            <person name="Galperin M.Y."/>
            <person name="Jogler C."/>
        </authorList>
    </citation>
    <scope>NUCLEOTIDE SEQUENCE [LARGE SCALE GENOMIC DNA]</scope>
    <source>
        <strain evidence="5 6">Pr1d</strain>
    </source>
</reference>
<evidence type="ECO:0000259" key="4">
    <source>
        <dbReference type="PROSITE" id="PS01124"/>
    </source>
</evidence>
<proteinExistence type="predicted"/>
<dbReference type="Gene3D" id="2.60.120.10">
    <property type="entry name" value="Jelly Rolls"/>
    <property type="match status" value="1"/>
</dbReference>
<accession>A0A5B9QQJ2</accession>
<dbReference type="SMART" id="SM00342">
    <property type="entry name" value="HTH_ARAC"/>
    <property type="match status" value="1"/>
</dbReference>
<keyword evidence="3" id="KW-0804">Transcription</keyword>
<name>A0A5B9QQJ2_9BACT</name>
<dbReference type="Pfam" id="PF12833">
    <property type="entry name" value="HTH_18"/>
    <property type="match status" value="1"/>
</dbReference>
<dbReference type="InterPro" id="IPR009057">
    <property type="entry name" value="Homeodomain-like_sf"/>
</dbReference>
<sequence>MVLIVEHINHASESFRLLAWSKSISHVQVVGPLNKRRHASGHGENWHVHAEVELTLFESGQGTRFVGDSILPVTAPELVLFGPYVPHCWNCPNESRGVALQFLIDKSQPLRAAPEWEKLSKLWQGYNQGILFPTEVAHEARNFIETMIAQDRLARLGSFLQLLEALSRYQGKRISSKSYSASDATKHFPAIQKVILEILNRYHETLELQEMVELSHMSRATFSREFKNYTGRSFVEFINEVRIDAICQKLLMGHQAVSDIAFESGFANLSHFNRIFRRLKGQSPREFRCQVTSAE</sequence>
<dbReference type="SUPFAM" id="SSF46689">
    <property type="entry name" value="Homeodomain-like"/>
    <property type="match status" value="2"/>
</dbReference>
<keyword evidence="6" id="KW-1185">Reference proteome</keyword>
<dbReference type="PROSITE" id="PS00041">
    <property type="entry name" value="HTH_ARAC_FAMILY_1"/>
    <property type="match status" value="1"/>
</dbReference>
<dbReference type="PANTHER" id="PTHR43280">
    <property type="entry name" value="ARAC-FAMILY TRANSCRIPTIONAL REGULATOR"/>
    <property type="match status" value="1"/>
</dbReference>
<keyword evidence="5" id="KW-0489">Methyltransferase</keyword>
<dbReference type="GO" id="GO:0032259">
    <property type="term" value="P:methylation"/>
    <property type="evidence" value="ECO:0007669"/>
    <property type="project" value="UniProtKB-KW"/>
</dbReference>
<evidence type="ECO:0000313" key="5">
    <source>
        <dbReference type="EMBL" id="QEG36391.1"/>
    </source>
</evidence>
<dbReference type="Gene3D" id="1.10.10.60">
    <property type="entry name" value="Homeodomain-like"/>
    <property type="match status" value="2"/>
</dbReference>
<dbReference type="InterPro" id="IPR037923">
    <property type="entry name" value="HTH-like"/>
</dbReference>
<evidence type="ECO:0000256" key="1">
    <source>
        <dbReference type="ARBA" id="ARBA00023015"/>
    </source>
</evidence>
<organism evidence="5 6">
    <name type="scientific">Bythopirellula goksoeyrii</name>
    <dbReference type="NCBI Taxonomy" id="1400387"/>
    <lineage>
        <taxon>Bacteria</taxon>
        <taxon>Pseudomonadati</taxon>
        <taxon>Planctomycetota</taxon>
        <taxon>Planctomycetia</taxon>
        <taxon>Pirellulales</taxon>
        <taxon>Lacipirellulaceae</taxon>
        <taxon>Bythopirellula</taxon>
    </lineage>
</organism>
<evidence type="ECO:0000256" key="2">
    <source>
        <dbReference type="ARBA" id="ARBA00023125"/>
    </source>
</evidence>
<dbReference type="Proteomes" id="UP000323917">
    <property type="component" value="Chromosome"/>
</dbReference>
<keyword evidence="1" id="KW-0805">Transcription regulation</keyword>
<dbReference type="GO" id="GO:0003700">
    <property type="term" value="F:DNA-binding transcription factor activity"/>
    <property type="evidence" value="ECO:0007669"/>
    <property type="project" value="InterPro"/>
</dbReference>
<dbReference type="InterPro" id="IPR018062">
    <property type="entry name" value="HTH_AraC-typ_CS"/>
</dbReference>
<dbReference type="EC" id="2.1.1.-" evidence="5"/>
<feature type="domain" description="HTH araC/xylS-type" evidence="4">
    <location>
        <begin position="192"/>
        <end position="290"/>
    </location>
</feature>
<protein>
    <submittedName>
        <fullName evidence="5">Bifunctional transcriptional activator/DNA repair enzyme AdaA</fullName>
        <ecNumber evidence="5">2.1.1.-</ecNumber>
    </submittedName>
</protein>
<dbReference type="EMBL" id="CP042913">
    <property type="protein sequence ID" value="QEG36391.1"/>
    <property type="molecule type" value="Genomic_DNA"/>
</dbReference>
<gene>
    <name evidence="5" type="primary">adaA</name>
    <name evidence="5" type="ORF">Pr1d_37050</name>
</gene>
<dbReference type="RefSeq" id="WP_148074739.1">
    <property type="nucleotide sequence ID" value="NZ_CP042913.1"/>
</dbReference>
<keyword evidence="5" id="KW-0808">Transferase</keyword>
<dbReference type="OrthoDB" id="9778008at2"/>
<keyword evidence="2" id="KW-0238">DNA-binding</keyword>
<evidence type="ECO:0000313" key="6">
    <source>
        <dbReference type="Proteomes" id="UP000323917"/>
    </source>
</evidence>